<organism evidence="3 5">
    <name type="scientific">Cercospora beticola</name>
    <name type="common">Sugarbeet leaf spot fungus</name>
    <dbReference type="NCBI Taxonomy" id="122368"/>
    <lineage>
        <taxon>Eukaryota</taxon>
        <taxon>Fungi</taxon>
        <taxon>Dikarya</taxon>
        <taxon>Ascomycota</taxon>
        <taxon>Pezizomycotina</taxon>
        <taxon>Dothideomycetes</taxon>
        <taxon>Dothideomycetidae</taxon>
        <taxon>Mycosphaerellales</taxon>
        <taxon>Mycosphaerellaceae</taxon>
        <taxon>Cercospora</taxon>
    </lineage>
</organism>
<feature type="domain" description="SPIN90/Ldb17 leucine-rich" evidence="2">
    <location>
        <begin position="846"/>
        <end position="1000"/>
    </location>
</feature>
<dbReference type="InterPro" id="IPR018556">
    <property type="entry name" value="SPIN90/Ldb17_LRD"/>
</dbReference>
<sequence length="1208" mass="136328">MLSSFSKQVRILAISCVVVVVLTLSMLSHTRRVTPGELHVPEDIHHSTTAATTHPIDDLMRSGNKQFEDLLWKRTKGLNAAAAAYRTSRGRHPPPGWDKYISWCEKNNVYLIEDFFDPMYRDLAPFWSVSPEKMRVFPQQWHRTLSIRDGSVLQRQVGAWNLANWTGLWQSAIEALPIKDLPDVDLAVNLDDEPKLFASYDVLHEAKVKAGEERMKHVETPLDEIYSEFEKLKDFNEKLRNASAKNVLFKWSDRPATEPIWEAVRDICPPDTPGRLAVTNLKYNTSAETYWSQLSDGKHMDRGFVRDWVASKSACLNPALREVHGSYVGLKAYSLEEPVGHEDTRHVLEELVPLLSGCKISGVSSDILLPPAIEFASSTDDYVYDPHLAKPWSEKEASIIWRGMASGGDHTGDNWTRFHRHRLVAMLNGTLVAEQFRYREAGNQVPAEVPGGTPPLPHNFHLPPTTDGAYPLSLTSAPDPASAIETWLTSMTPKVRSGFNHMQCFKENPFLTRSCWYMDPWYTVLESISGAEQFQHKFLPDVDGHSYSGRFLGFLQSNSLPIKATVYDQWHDGSGRGAGLASTTRPSKLLVFHPSSLPPLKHGRRRASRERTRNALLRRELQQCPGREAGSMGDESDSPTHRVENEAQFWAELDDILSPDLIVSPSSSLAAQVGLPDSPTTSLASSWSEDHEQIDDALRRYLEFTSQYRAEYLPTEYHVARCCWKLLDAELFRKNEDYVRRQILYCLLQEDETETLHLAAAILLFDGRATETTFELMQAEGTFQRLVELVRDKRDEDVGLHRLLLELLFEMSRIQKLSRADLKVVDDGFILYLFQLIEELSSDAEDPYHYPIIRVLLVLNEQYMCLANAPPSPGSAEQGVTNRILKLLSLHGPSYRTFGENLILLLNRETELGPQLLILKLLYLLFTTPSTYEYFYTNDLNVLVDVIIRNLLDLDESHDSDLAPDRDGQRALRHTYLRVLCPLLKNTQLSHEGQNYKREEVRRLLHLLIDRTGAHFAPVDETVIRLVIRIKQIDWIREEGDELEEAADEKLAEVEATHQSKRSASSNGGDEVVAKKLLGMSLQEAGESSLSVADVSAKVIKAKPTVPAPRRMRKTSKVSANGSTTQGAIVKDGQELKLSEVTSEDAETTQAAMVEPQPQRRPKLPPAPPKSKYGRRVTGDSLKPVEVPHHIPARSDSRSPFADENAAT</sequence>
<name>A0A2G5HHN0_CERBT</name>
<evidence type="ECO:0000313" key="5">
    <source>
        <dbReference type="Proteomes" id="UP000230605"/>
    </source>
</evidence>
<evidence type="ECO:0000313" key="6">
    <source>
        <dbReference type="Proteomes" id="UP001302367"/>
    </source>
</evidence>
<dbReference type="EMBL" id="LKMD01000106">
    <property type="protein sequence ID" value="PIA92039.1"/>
    <property type="molecule type" value="Genomic_DNA"/>
</dbReference>
<protein>
    <submittedName>
        <fullName evidence="3">Protein dip1</fullName>
    </submittedName>
</protein>
<keyword evidence="6" id="KW-1185">Reference proteome</keyword>
<evidence type="ECO:0000259" key="2">
    <source>
        <dbReference type="Pfam" id="PF09431"/>
    </source>
</evidence>
<feature type="compositionally biased region" description="Basic and acidic residues" evidence="1">
    <location>
        <begin position="1186"/>
        <end position="1197"/>
    </location>
</feature>
<feature type="region of interest" description="Disordered" evidence="1">
    <location>
        <begin position="1105"/>
        <end position="1208"/>
    </location>
</feature>
<evidence type="ECO:0000313" key="4">
    <source>
        <dbReference type="EMBL" id="WPB05657.1"/>
    </source>
</evidence>
<reference evidence="3 5" key="1">
    <citation type="submission" date="2015-10" db="EMBL/GenBank/DDBJ databases">
        <title>The cercosporin biosynthetic gene cluster was horizontally transferred to several fungal lineages and shown to be expanded in Cercospora beticola based on microsynteny with recipient genomes.</title>
        <authorList>
            <person name="De Jonge R."/>
            <person name="Ebert M.K."/>
            <person name="Suttle J.C."/>
            <person name="Jurick Ii W.M."/>
            <person name="Secor G.A."/>
            <person name="Thomma B.P."/>
            <person name="Van De Peer Y."/>
            <person name="Bolton M.D."/>
        </authorList>
    </citation>
    <scope>NUCLEOTIDE SEQUENCE [LARGE SCALE GENOMIC DNA]</scope>
    <source>
        <strain evidence="3 5">09-40</strain>
    </source>
</reference>
<accession>A0A2G5HHN0</accession>
<dbReference type="PANTHER" id="PTHR13357:SF1">
    <property type="entry name" value="NCK-INTERACTING PROTEIN WITH SH3 DOMAIN"/>
    <property type="match status" value="1"/>
</dbReference>
<dbReference type="AlphaFoldDB" id="A0A2G5HHN0"/>
<dbReference type="InterPro" id="IPR030125">
    <property type="entry name" value="SPIN90/Ldb17"/>
</dbReference>
<proteinExistence type="predicted"/>
<dbReference type="OrthoDB" id="445362at2759"/>
<evidence type="ECO:0000256" key="1">
    <source>
        <dbReference type="SAM" id="MobiDB-lite"/>
    </source>
</evidence>
<feature type="compositionally biased region" description="Polar residues" evidence="1">
    <location>
        <begin position="1117"/>
        <end position="1127"/>
    </location>
</feature>
<dbReference type="EMBL" id="CP134190">
    <property type="protein sequence ID" value="WPB05657.1"/>
    <property type="molecule type" value="Genomic_DNA"/>
</dbReference>
<evidence type="ECO:0000313" key="3">
    <source>
        <dbReference type="EMBL" id="PIA92039.1"/>
    </source>
</evidence>
<dbReference type="GO" id="GO:0006897">
    <property type="term" value="P:endocytosis"/>
    <property type="evidence" value="ECO:0007669"/>
    <property type="project" value="TreeGrafter"/>
</dbReference>
<dbReference type="Proteomes" id="UP000230605">
    <property type="component" value="Chromosome 7"/>
</dbReference>
<dbReference type="GO" id="GO:0051666">
    <property type="term" value="P:actin cortical patch localization"/>
    <property type="evidence" value="ECO:0007669"/>
    <property type="project" value="TreeGrafter"/>
</dbReference>
<dbReference type="GO" id="GO:0030479">
    <property type="term" value="C:actin cortical patch"/>
    <property type="evidence" value="ECO:0007669"/>
    <property type="project" value="TreeGrafter"/>
</dbReference>
<reference evidence="4 6" key="2">
    <citation type="submission" date="2023-09" db="EMBL/GenBank/DDBJ databases">
        <title>Complete-Gapless Cercospora beticola genome.</title>
        <authorList>
            <person name="Wyatt N.A."/>
            <person name="Spanner R.E."/>
            <person name="Bolton M.D."/>
        </authorList>
    </citation>
    <scope>NUCLEOTIDE SEQUENCE [LARGE SCALE GENOMIC DNA]</scope>
    <source>
        <strain evidence="4">Cb09-40</strain>
    </source>
</reference>
<dbReference type="PANTHER" id="PTHR13357">
    <property type="entry name" value="SH3 ADAPTER PROTEIN SPIN90 NCK INTERACTING PROTEIN WITH SH3 DOMAIN"/>
    <property type="match status" value="1"/>
</dbReference>
<dbReference type="GO" id="GO:0000147">
    <property type="term" value="P:actin cortical patch assembly"/>
    <property type="evidence" value="ECO:0007669"/>
    <property type="project" value="TreeGrafter"/>
</dbReference>
<dbReference type="Pfam" id="PF09431">
    <property type="entry name" value="SPIN90_LRD"/>
    <property type="match status" value="1"/>
</dbReference>
<dbReference type="GO" id="GO:0071933">
    <property type="term" value="F:Arp2/3 complex binding"/>
    <property type="evidence" value="ECO:0007669"/>
    <property type="project" value="TreeGrafter"/>
</dbReference>
<dbReference type="Proteomes" id="UP001302367">
    <property type="component" value="Chromosome 7"/>
</dbReference>
<gene>
    <name evidence="3" type="ORF">CB0940_09991</name>
    <name evidence="4" type="ORF">RHO25_010311</name>
</gene>